<organism evidence="1 2">
    <name type="scientific">Cellulophaga fucicola</name>
    <dbReference type="NCBI Taxonomy" id="76595"/>
    <lineage>
        <taxon>Bacteria</taxon>
        <taxon>Pseudomonadati</taxon>
        <taxon>Bacteroidota</taxon>
        <taxon>Flavobacteriia</taxon>
        <taxon>Flavobacteriales</taxon>
        <taxon>Flavobacteriaceae</taxon>
        <taxon>Cellulophaga</taxon>
    </lineage>
</organism>
<dbReference type="AlphaFoldDB" id="A0A1K1NMM1"/>
<sequence>MSKDLEQFYLKLVHSKNYNLEAIERKFLELKINATKYNLGKVKSAIIYLSNSEKEIGSLITTANINVLSILNAATVKEERG</sequence>
<evidence type="ECO:0000313" key="2">
    <source>
        <dbReference type="Proteomes" id="UP000183257"/>
    </source>
</evidence>
<dbReference type="STRING" id="76595.SAMN05660313_01256"/>
<dbReference type="RefSeq" id="WP_072302950.1">
    <property type="nucleotide sequence ID" value="NZ_FPIY01000002.1"/>
</dbReference>
<accession>A0A1K1NMM1</accession>
<dbReference type="EMBL" id="FPIY01000002">
    <property type="protein sequence ID" value="SFW36551.1"/>
    <property type="molecule type" value="Genomic_DNA"/>
</dbReference>
<dbReference type="Proteomes" id="UP000183257">
    <property type="component" value="Unassembled WGS sequence"/>
</dbReference>
<reference evidence="2" key="1">
    <citation type="submission" date="2016-11" db="EMBL/GenBank/DDBJ databases">
        <authorList>
            <person name="Varghese N."/>
            <person name="Submissions S."/>
        </authorList>
    </citation>
    <scope>NUCLEOTIDE SEQUENCE [LARGE SCALE GENOMIC DNA]</scope>
    <source>
        <strain evidence="2">DSM 24786</strain>
    </source>
</reference>
<gene>
    <name evidence="1" type="ORF">SAMN05660313_01256</name>
</gene>
<dbReference type="OrthoDB" id="9876182at2"/>
<evidence type="ECO:0000313" key="1">
    <source>
        <dbReference type="EMBL" id="SFW36551.1"/>
    </source>
</evidence>
<proteinExistence type="predicted"/>
<keyword evidence="2" id="KW-1185">Reference proteome</keyword>
<protein>
    <submittedName>
        <fullName evidence="1">Uncharacterized protein</fullName>
    </submittedName>
</protein>
<name>A0A1K1NMM1_9FLAO</name>